<gene>
    <name evidence="8" type="primary">znuA</name>
    <name evidence="8" type="ORF">GHNINEIG_00614</name>
</gene>
<evidence type="ECO:0000256" key="5">
    <source>
        <dbReference type="ARBA" id="ARBA00022906"/>
    </source>
</evidence>
<dbReference type="InterPro" id="IPR006128">
    <property type="entry name" value="Lipoprotein_PsaA-like"/>
</dbReference>
<reference evidence="8 9" key="1">
    <citation type="submission" date="2018-08" db="EMBL/GenBank/DDBJ databases">
        <title>Horizontal acquisition of hydrogen conversion ability and other habitat adaptations in Hydrogenovibrio crunogenus strains.</title>
        <authorList>
            <person name="Gonnella G."/>
            <person name="Adam N."/>
            <person name="Perner M."/>
        </authorList>
    </citation>
    <scope>NUCLEOTIDE SEQUENCE [LARGE SCALE GENOMIC DNA]</scope>
    <source>
        <strain evidence="8 9">SP-41</strain>
    </source>
</reference>
<evidence type="ECO:0000256" key="1">
    <source>
        <dbReference type="ARBA" id="ARBA00011028"/>
    </source>
</evidence>
<protein>
    <recommendedName>
        <fullName evidence="2">High-affinity zinc uptake system protein ZnuA</fullName>
    </recommendedName>
</protein>
<evidence type="ECO:0000313" key="8">
    <source>
        <dbReference type="EMBL" id="QBZ82582.1"/>
    </source>
</evidence>
<evidence type="ECO:0000256" key="6">
    <source>
        <dbReference type="RuleBase" id="RU003512"/>
    </source>
</evidence>
<dbReference type="Gene3D" id="3.40.50.1980">
    <property type="entry name" value="Nitrogenase molybdenum iron protein domain"/>
    <property type="match status" value="2"/>
</dbReference>
<evidence type="ECO:0000256" key="7">
    <source>
        <dbReference type="SAM" id="SignalP"/>
    </source>
</evidence>
<name>A0A4P7P029_9GAMM</name>
<keyword evidence="4 7" id="KW-0732">Signal</keyword>
<dbReference type="InterPro" id="IPR050492">
    <property type="entry name" value="Bact_metal-bind_prot9"/>
</dbReference>
<dbReference type="PRINTS" id="PR00690">
    <property type="entry name" value="ADHESNFAMILY"/>
</dbReference>
<feature type="signal peptide" evidence="7">
    <location>
        <begin position="1"/>
        <end position="18"/>
    </location>
</feature>
<dbReference type="AlphaFoldDB" id="A0A4P7P029"/>
<sequence length="301" mass="34343" precursor="true">MKYLTFWVSLLISLQAQAIQVTVTIPPLAALVQPYLDKDDQLTVLLTPGMSPHHFQFRPSHLKALHEADLILTVGNVVDHWAAKPVKQIIEQNPKVLHIAMQKQPGLVVLPGRERTLLEESHVKNDGAHHHDHMDPHVWLSIANAKIMIKSIGQAWQILKPLKADQTLEKTEQFLAEMKVLDYQIKTLLAPIKKVPYLVLHDAFYYFENAYGLNNLGTIQMSSEIKPSIKRVLQLRHLIEKAQVRCVFKEPQFPDNQLNYVIRGLNVNIGSLDPMGQFDPSKNYGDFMKELANQYQACLQQ</sequence>
<dbReference type="Proteomes" id="UP000296201">
    <property type="component" value="Chromosome"/>
</dbReference>
<dbReference type="Pfam" id="PF01297">
    <property type="entry name" value="ZnuA"/>
    <property type="match status" value="1"/>
</dbReference>
<keyword evidence="5" id="KW-0862">Zinc</keyword>
<dbReference type="RefSeq" id="WP_189636914.1">
    <property type="nucleotide sequence ID" value="NZ_CP032096.1"/>
</dbReference>
<dbReference type="SUPFAM" id="SSF53807">
    <property type="entry name" value="Helical backbone' metal receptor"/>
    <property type="match status" value="1"/>
</dbReference>
<dbReference type="GO" id="GO:0007155">
    <property type="term" value="P:cell adhesion"/>
    <property type="evidence" value="ECO:0007669"/>
    <property type="project" value="InterPro"/>
</dbReference>
<proteinExistence type="inferred from homology"/>
<organism evidence="8 9">
    <name type="scientific">Hydrogenovibrio crunogenus</name>
    <dbReference type="NCBI Taxonomy" id="39765"/>
    <lineage>
        <taxon>Bacteria</taxon>
        <taxon>Pseudomonadati</taxon>
        <taxon>Pseudomonadota</taxon>
        <taxon>Gammaproteobacteria</taxon>
        <taxon>Thiotrichales</taxon>
        <taxon>Piscirickettsiaceae</taxon>
        <taxon>Hydrogenovibrio</taxon>
    </lineage>
</organism>
<evidence type="ECO:0000313" key="9">
    <source>
        <dbReference type="Proteomes" id="UP000296201"/>
    </source>
</evidence>
<keyword evidence="9" id="KW-1185">Reference proteome</keyword>
<dbReference type="PANTHER" id="PTHR42953">
    <property type="entry name" value="HIGH-AFFINITY ZINC UPTAKE SYSTEM PROTEIN ZNUA-RELATED"/>
    <property type="match status" value="1"/>
</dbReference>
<accession>A0A4P7P029</accession>
<evidence type="ECO:0000256" key="4">
    <source>
        <dbReference type="ARBA" id="ARBA00022729"/>
    </source>
</evidence>
<dbReference type="PANTHER" id="PTHR42953:SF3">
    <property type="entry name" value="HIGH-AFFINITY ZINC UPTAKE SYSTEM PROTEIN ZNUA"/>
    <property type="match status" value="1"/>
</dbReference>
<keyword evidence="5" id="KW-0864">Zinc transport</keyword>
<feature type="chain" id="PRO_5020367504" description="High-affinity zinc uptake system protein ZnuA" evidence="7">
    <location>
        <begin position="19"/>
        <end position="301"/>
    </location>
</feature>
<evidence type="ECO:0000256" key="2">
    <source>
        <dbReference type="ARBA" id="ARBA00015915"/>
    </source>
</evidence>
<dbReference type="InterPro" id="IPR006127">
    <property type="entry name" value="ZnuA-like"/>
</dbReference>
<evidence type="ECO:0000256" key="3">
    <source>
        <dbReference type="ARBA" id="ARBA00022448"/>
    </source>
</evidence>
<comment type="similarity">
    <text evidence="1 6">Belongs to the bacterial solute-binding protein 9 family.</text>
</comment>
<dbReference type="EMBL" id="CP032096">
    <property type="protein sequence ID" value="QBZ82582.1"/>
    <property type="molecule type" value="Genomic_DNA"/>
</dbReference>
<keyword evidence="3 6" id="KW-0813">Transport</keyword>
<dbReference type="GO" id="GO:0046872">
    <property type="term" value="F:metal ion binding"/>
    <property type="evidence" value="ECO:0007669"/>
    <property type="project" value="InterPro"/>
</dbReference>
<keyword evidence="5" id="KW-0406">Ion transport</keyword>
<dbReference type="GO" id="GO:0006829">
    <property type="term" value="P:zinc ion transport"/>
    <property type="evidence" value="ECO:0007669"/>
    <property type="project" value="UniProtKB-KW"/>
</dbReference>